<gene>
    <name evidence="3" type="ORF">GGQ90_003519</name>
</gene>
<evidence type="ECO:0000256" key="1">
    <source>
        <dbReference type="SAM" id="MobiDB-lite"/>
    </source>
</evidence>
<dbReference type="RefSeq" id="WP_188083228.1">
    <property type="nucleotide sequence ID" value="NZ_JACIEU010000014.1"/>
</dbReference>
<name>A0A7W6PXY1_9SPHN</name>
<feature type="region of interest" description="Disordered" evidence="1">
    <location>
        <begin position="60"/>
        <end position="90"/>
    </location>
</feature>
<keyword evidence="4" id="KW-1185">Reference proteome</keyword>
<accession>A0A7W6PXY1</accession>
<dbReference type="AlphaFoldDB" id="A0A7W6PXY1"/>
<protein>
    <submittedName>
        <fullName evidence="3">Uncharacterized protein</fullName>
    </submittedName>
</protein>
<feature type="chain" id="PRO_5031264135" evidence="2">
    <location>
        <begin position="26"/>
        <end position="90"/>
    </location>
</feature>
<keyword evidence="2" id="KW-0732">Signal</keyword>
<evidence type="ECO:0000313" key="3">
    <source>
        <dbReference type="EMBL" id="MBB4149727.1"/>
    </source>
</evidence>
<comment type="caution">
    <text evidence="3">The sequence shown here is derived from an EMBL/GenBank/DDBJ whole genome shotgun (WGS) entry which is preliminary data.</text>
</comment>
<reference evidence="3 4" key="1">
    <citation type="submission" date="2020-08" db="EMBL/GenBank/DDBJ databases">
        <title>Genomic Encyclopedia of Type Strains, Phase IV (KMG-IV): sequencing the most valuable type-strain genomes for metagenomic binning, comparative biology and taxonomic classification.</title>
        <authorList>
            <person name="Goeker M."/>
        </authorList>
    </citation>
    <scope>NUCLEOTIDE SEQUENCE [LARGE SCALE GENOMIC DNA]</scope>
    <source>
        <strain evidence="3 4">DSM 19371</strain>
    </source>
</reference>
<proteinExistence type="predicted"/>
<dbReference type="Proteomes" id="UP000590524">
    <property type="component" value="Unassembled WGS sequence"/>
</dbReference>
<organism evidence="3 4">
    <name type="scientific">Sphingobium scionense</name>
    <dbReference type="NCBI Taxonomy" id="1404341"/>
    <lineage>
        <taxon>Bacteria</taxon>
        <taxon>Pseudomonadati</taxon>
        <taxon>Pseudomonadota</taxon>
        <taxon>Alphaproteobacteria</taxon>
        <taxon>Sphingomonadales</taxon>
        <taxon>Sphingomonadaceae</taxon>
        <taxon>Sphingobium</taxon>
    </lineage>
</organism>
<evidence type="ECO:0000256" key="2">
    <source>
        <dbReference type="SAM" id="SignalP"/>
    </source>
</evidence>
<dbReference type="EMBL" id="JACIEU010000014">
    <property type="protein sequence ID" value="MBB4149727.1"/>
    <property type="molecule type" value="Genomic_DNA"/>
</dbReference>
<feature type="signal peptide" evidence="2">
    <location>
        <begin position="1"/>
        <end position="25"/>
    </location>
</feature>
<sequence>MLRYSGRTFLMAGSMLIGTAAPAQQAAHGSLLVGAVVVQPCRISTDEAVRNCRQDPYRVTKSSVDSRATLSPRNSNMDDGRHGDILSYEF</sequence>
<feature type="compositionally biased region" description="Polar residues" evidence="1">
    <location>
        <begin position="60"/>
        <end position="75"/>
    </location>
</feature>
<evidence type="ECO:0000313" key="4">
    <source>
        <dbReference type="Proteomes" id="UP000590524"/>
    </source>
</evidence>